<keyword evidence="12" id="KW-1185">Reference proteome</keyword>
<dbReference type="Pfam" id="PF25780">
    <property type="entry name" value="TPR_IPO5"/>
    <property type="match status" value="1"/>
</dbReference>
<reference evidence="11 12" key="1">
    <citation type="journal article" date="2015" name="BMC Genomics">
        <title>Gene expression during zombie ant biting behavior reflects the complexity underlying fungal parasitic behavioral manipulation.</title>
        <authorList>
            <person name="de Bekker C."/>
            <person name="Ohm R.A."/>
            <person name="Loreto R.G."/>
            <person name="Sebastian A."/>
            <person name="Albert I."/>
            <person name="Merrow M."/>
            <person name="Brachmann A."/>
            <person name="Hughes D.P."/>
        </authorList>
    </citation>
    <scope>NUCLEOTIDE SEQUENCE [LARGE SCALE GENOMIC DNA]</scope>
    <source>
        <strain evidence="11 12">SC16a</strain>
    </source>
</reference>
<dbReference type="SMART" id="SM01349">
    <property type="entry name" value="TOG"/>
    <property type="match status" value="1"/>
</dbReference>
<dbReference type="AlphaFoldDB" id="A0A2A9P8B4"/>
<reference evidence="11 12" key="2">
    <citation type="journal article" date="2017" name="Sci. Rep.">
        <title>Ant-infecting Ophiocordyceps genomes reveal a high diversity of potential behavioral manipulation genes and a possible major role for enterotoxins.</title>
        <authorList>
            <person name="de Bekker C."/>
            <person name="Ohm R.A."/>
            <person name="Evans H.C."/>
            <person name="Brachmann A."/>
            <person name="Hughes D.P."/>
        </authorList>
    </citation>
    <scope>NUCLEOTIDE SEQUENCE [LARGE SCALE GENOMIC DNA]</scope>
    <source>
        <strain evidence="11 12">SC16a</strain>
    </source>
</reference>
<evidence type="ECO:0000256" key="4">
    <source>
        <dbReference type="ARBA" id="ARBA00022490"/>
    </source>
</evidence>
<evidence type="ECO:0000259" key="10">
    <source>
        <dbReference type="SMART" id="SM01349"/>
    </source>
</evidence>
<dbReference type="InterPro" id="IPR011989">
    <property type="entry name" value="ARM-like"/>
</dbReference>
<evidence type="ECO:0000256" key="1">
    <source>
        <dbReference type="ARBA" id="ARBA00004123"/>
    </source>
</evidence>
<dbReference type="InterPro" id="IPR021133">
    <property type="entry name" value="HEAT_type_2"/>
</dbReference>
<evidence type="ECO:0000256" key="7">
    <source>
        <dbReference type="ARBA" id="ARBA00023242"/>
    </source>
</evidence>
<dbReference type="Gene3D" id="1.25.10.10">
    <property type="entry name" value="Leucine-rich Repeat Variant"/>
    <property type="match status" value="1"/>
</dbReference>
<keyword evidence="6" id="KW-0653">Protein transport</keyword>
<dbReference type="Pfam" id="PF25574">
    <property type="entry name" value="TPR_IMB1"/>
    <property type="match status" value="1"/>
</dbReference>
<dbReference type="OrthoDB" id="7862313at2759"/>
<dbReference type="InterPro" id="IPR034085">
    <property type="entry name" value="TOG"/>
</dbReference>
<comment type="subcellular location">
    <subcellularLocation>
        <location evidence="2">Cytoplasm</location>
    </subcellularLocation>
    <subcellularLocation>
        <location evidence="1">Nucleus</location>
    </subcellularLocation>
</comment>
<evidence type="ECO:0000313" key="11">
    <source>
        <dbReference type="EMBL" id="PFH57100.1"/>
    </source>
</evidence>
<dbReference type="InterPro" id="IPR016024">
    <property type="entry name" value="ARM-type_fold"/>
</dbReference>
<proteinExistence type="predicted"/>
<evidence type="ECO:0000256" key="3">
    <source>
        <dbReference type="ARBA" id="ARBA00022448"/>
    </source>
</evidence>
<dbReference type="PROSITE" id="PS50077">
    <property type="entry name" value="HEAT_REPEAT"/>
    <property type="match status" value="1"/>
</dbReference>
<dbReference type="SMART" id="SM00913">
    <property type="entry name" value="IBN_N"/>
    <property type="match status" value="1"/>
</dbReference>
<protein>
    <recommendedName>
        <fullName evidence="13">Importin N-terminal domain-containing protein</fullName>
    </recommendedName>
</protein>
<dbReference type="STRING" id="268505.A0A2A9P8B4"/>
<keyword evidence="4" id="KW-0963">Cytoplasm</keyword>
<dbReference type="InterPro" id="IPR057672">
    <property type="entry name" value="TPR_IPO4/5"/>
</dbReference>
<evidence type="ECO:0000259" key="9">
    <source>
        <dbReference type="SMART" id="SM00913"/>
    </source>
</evidence>
<dbReference type="GO" id="GO:0005737">
    <property type="term" value="C:cytoplasm"/>
    <property type="evidence" value="ECO:0007669"/>
    <property type="project" value="UniProtKB-SubCell"/>
</dbReference>
<keyword evidence="5" id="KW-0677">Repeat</keyword>
<evidence type="ECO:0000256" key="2">
    <source>
        <dbReference type="ARBA" id="ARBA00004496"/>
    </source>
</evidence>
<evidence type="ECO:0000313" key="12">
    <source>
        <dbReference type="Proteomes" id="UP000037136"/>
    </source>
</evidence>
<evidence type="ECO:0000256" key="5">
    <source>
        <dbReference type="ARBA" id="ARBA00022737"/>
    </source>
</evidence>
<keyword evidence="3" id="KW-0813">Transport</keyword>
<keyword evidence="7" id="KW-0539">Nucleus</keyword>
<dbReference type="EMBL" id="LAZP02000456">
    <property type="protein sequence ID" value="PFH57100.1"/>
    <property type="molecule type" value="Genomic_DNA"/>
</dbReference>
<evidence type="ECO:0000256" key="6">
    <source>
        <dbReference type="ARBA" id="ARBA00022927"/>
    </source>
</evidence>
<feature type="domain" description="Importin N-terminal" evidence="9">
    <location>
        <begin position="25"/>
        <end position="91"/>
    </location>
</feature>
<dbReference type="GO" id="GO:0005634">
    <property type="term" value="C:nucleus"/>
    <property type="evidence" value="ECO:0007669"/>
    <property type="project" value="UniProtKB-ARBA"/>
</dbReference>
<dbReference type="GO" id="GO:0031267">
    <property type="term" value="F:small GTPase binding"/>
    <property type="evidence" value="ECO:0007669"/>
    <property type="project" value="InterPro"/>
</dbReference>
<feature type="domain" description="TOG" evidence="10">
    <location>
        <begin position="334"/>
        <end position="581"/>
    </location>
</feature>
<comment type="caution">
    <text evidence="11">The sequence shown here is derived from an EMBL/GenBank/DDBJ whole genome shotgun (WGS) entry which is preliminary data.</text>
</comment>
<dbReference type="PANTHER" id="PTHR10527">
    <property type="entry name" value="IMPORTIN BETA"/>
    <property type="match status" value="1"/>
</dbReference>
<accession>A0A2A9P8B4</accession>
<evidence type="ECO:0008006" key="13">
    <source>
        <dbReference type="Google" id="ProtNLM"/>
    </source>
</evidence>
<dbReference type="GO" id="GO:0006606">
    <property type="term" value="P:protein import into nucleus"/>
    <property type="evidence" value="ECO:0007669"/>
    <property type="project" value="InterPro"/>
</dbReference>
<dbReference type="Proteomes" id="UP000037136">
    <property type="component" value="Unassembled WGS sequence"/>
</dbReference>
<sequence>MDKDRLVQLLQASQVPNTEQVKAVTTDLQKNFYSQPESLLLLIEVTLTHEDGAIRQLAAVQALRLVCKHWLQTADDKKPLARSHLLEGALKETSLSIRHSVARLLAAIVSLDMEQGQGDEFLKQLLPLNNSDNVVAREVGSFILFAMLEDDPTHFSSHIHQLLDLFRSRIEDPDSKEVQINVVQAIGAILLILHPDEDPRAVTALQGFLPSLVNILKAAVDASDDESYRTVFEVFHSFLAYDSALLSVHLRDLLQFMIDLAANVDAEEDARTQALGFLIQCVRYRRMKIQAMKDMGAQLMVKAMHIVTTLDADDDDEELSPARTAISLINTLASELPPRQVVVPLLDHFSSFATNQHPGFRMAAVLALGNAAEGAPDFVSTQLQPLVPTILNLLCDSNGQVRHAALVGLIHLAEEMADEMASQHEQIISAVLKNLESAAQGPSDKQNVSIIRSACGALDTFGDGVDTKIMAQFGPNLIGPMVKLLDHDDFGVKAAAASAIGAIASSMGKAFEPYFKDVMEALAKFVMLKDSDEAMNLRSSTCDSLGRIAMAVGAEAFQPYVMDLMKASEEALSLDNPRLKETSFILWSNLSKVYHEQFNHFLDGVFKGLFASMELEETEVELPGIDPSQLADGAIVGGRRPKVKAADSPGDMATAADGDDEWDDLESLEDLGAVTAVALEREIALEVLGDVITNCCNSANLETYAEMVMEKVQPFAEHTYEGCRKTAISTLWRTYARVFQVWEESAGVKWQPGMPPNPTPPPSIINMGQVLHKTTMNMWCEDSERSVITDINRSVAATLKACGPAVLATDQAMLQEIVSVVSSIITRSHPCQQDLGDEEEEREVDGGSSEYDWLIIDTALDVVIGIAAALGTAFGELWKIFEKPILRLVSSTEELHRSTAVGTIAEVTKYTGQGITPFTESLGQALGRRLTDPDPLTKSNAAYAMGLLILKSDETSKTIPLYPQLWEKLEPLLATREVRTTDNVAGCFARMMMKHPDNDFVAQALPAVVGVLPLAEDYEENDPVYRCIYSLYERGNETVERLTPQLVGIFEKVMGPPEEQLEPETRAVLRTTVQTIYKAKPELLSAHPGLLQLAGAQ</sequence>
<feature type="repeat" description="HEAT" evidence="8">
    <location>
        <begin position="386"/>
        <end position="424"/>
    </location>
</feature>
<organism evidence="11 12">
    <name type="scientific">Ophiocordyceps unilateralis</name>
    <name type="common">Zombie-ant fungus</name>
    <name type="synonym">Torrubia unilateralis</name>
    <dbReference type="NCBI Taxonomy" id="268505"/>
    <lineage>
        <taxon>Eukaryota</taxon>
        <taxon>Fungi</taxon>
        <taxon>Dikarya</taxon>
        <taxon>Ascomycota</taxon>
        <taxon>Pezizomycotina</taxon>
        <taxon>Sordariomycetes</taxon>
        <taxon>Hypocreomycetidae</taxon>
        <taxon>Hypocreales</taxon>
        <taxon>Ophiocordycipitaceae</taxon>
        <taxon>Ophiocordyceps</taxon>
    </lineage>
</organism>
<dbReference type="SUPFAM" id="SSF48371">
    <property type="entry name" value="ARM repeat"/>
    <property type="match status" value="2"/>
</dbReference>
<name>A0A2A9P8B4_OPHUN</name>
<dbReference type="InterPro" id="IPR058584">
    <property type="entry name" value="IMB1_TNPO1-like_TPR"/>
</dbReference>
<gene>
    <name evidence="11" type="ORF">XA68_15507</name>
</gene>
<dbReference type="InterPro" id="IPR040122">
    <property type="entry name" value="Importin_beta"/>
</dbReference>
<dbReference type="InterPro" id="IPR001494">
    <property type="entry name" value="Importin-beta_N"/>
</dbReference>
<evidence type="ECO:0000256" key="8">
    <source>
        <dbReference type="PROSITE-ProRule" id="PRU00103"/>
    </source>
</evidence>